<dbReference type="EMBL" id="GDRN01027199">
    <property type="protein sequence ID" value="JAI67656.1"/>
    <property type="molecule type" value="Transcribed_RNA"/>
</dbReference>
<keyword evidence="6 11" id="KW-1133">Transmembrane helix</keyword>
<keyword evidence="5" id="KW-0256">Endoplasmic reticulum</keyword>
<dbReference type="InterPro" id="IPR009542">
    <property type="entry name" value="Spc1/SPCS1"/>
</dbReference>
<organism evidence="12">
    <name type="scientific">Scylla olivacea</name>
    <name type="common">Orange mud crab</name>
    <name type="synonym">Cancer olivacea</name>
    <dbReference type="NCBI Taxonomy" id="85551"/>
    <lineage>
        <taxon>Eukaryota</taxon>
        <taxon>Metazoa</taxon>
        <taxon>Ecdysozoa</taxon>
        <taxon>Arthropoda</taxon>
        <taxon>Crustacea</taxon>
        <taxon>Multicrustacea</taxon>
        <taxon>Malacostraca</taxon>
        <taxon>Eumalacostraca</taxon>
        <taxon>Eucarida</taxon>
        <taxon>Decapoda</taxon>
        <taxon>Pleocyemata</taxon>
        <taxon>Brachyura</taxon>
        <taxon>Eubrachyura</taxon>
        <taxon>Portunoidea</taxon>
        <taxon>Portunidae</taxon>
        <taxon>Portuninae</taxon>
        <taxon>Scylla</taxon>
    </lineage>
</organism>
<name>A0A0N7ZDM4_SCYOL</name>
<comment type="similarity">
    <text evidence="2">Belongs to the SPCS1 family.</text>
</comment>
<dbReference type="GO" id="GO:0045047">
    <property type="term" value="P:protein targeting to ER"/>
    <property type="evidence" value="ECO:0007669"/>
    <property type="project" value="TreeGrafter"/>
</dbReference>
<dbReference type="GO" id="GO:0006465">
    <property type="term" value="P:signal peptide processing"/>
    <property type="evidence" value="ECO:0007669"/>
    <property type="project" value="InterPro"/>
</dbReference>
<evidence type="ECO:0000256" key="8">
    <source>
        <dbReference type="ARBA" id="ARBA00032913"/>
    </source>
</evidence>
<proteinExistence type="inferred from homology"/>
<keyword evidence="7 11" id="KW-0472">Membrane</keyword>
<evidence type="ECO:0000256" key="11">
    <source>
        <dbReference type="SAM" id="Phobius"/>
    </source>
</evidence>
<feature type="transmembrane region" description="Helical" evidence="11">
    <location>
        <begin position="46"/>
        <end position="66"/>
    </location>
</feature>
<evidence type="ECO:0000256" key="2">
    <source>
        <dbReference type="ARBA" id="ARBA00005245"/>
    </source>
</evidence>
<evidence type="ECO:0000313" key="12">
    <source>
        <dbReference type="EMBL" id="JAI67656.1"/>
    </source>
</evidence>
<protein>
    <recommendedName>
        <fullName evidence="3">Signal peptidase complex subunit 1</fullName>
    </recommendedName>
    <alternativeName>
        <fullName evidence="8">Microsomal signal peptidase 12 kDa subunit</fullName>
    </alternativeName>
</protein>
<dbReference type="GO" id="GO:0005787">
    <property type="term" value="C:signal peptidase complex"/>
    <property type="evidence" value="ECO:0007669"/>
    <property type="project" value="InterPro"/>
</dbReference>
<feature type="compositionally biased region" description="Low complexity" evidence="10">
    <location>
        <begin position="82"/>
        <end position="94"/>
    </location>
</feature>
<evidence type="ECO:0000256" key="5">
    <source>
        <dbReference type="ARBA" id="ARBA00022824"/>
    </source>
</evidence>
<evidence type="ECO:0000256" key="3">
    <source>
        <dbReference type="ARBA" id="ARBA00017059"/>
    </source>
</evidence>
<evidence type="ECO:0000256" key="1">
    <source>
        <dbReference type="ARBA" id="ARBA00004477"/>
    </source>
</evidence>
<reference evidence="12" key="1">
    <citation type="submission" date="2015-09" db="EMBL/GenBank/DDBJ databases">
        <title>Scylla olivacea transcriptome.</title>
        <authorList>
            <person name="Ikhwanuddin M."/>
        </authorList>
    </citation>
    <scope>NUCLEOTIDE SEQUENCE</scope>
</reference>
<dbReference type="Pfam" id="PF06645">
    <property type="entry name" value="SPC12"/>
    <property type="match status" value="1"/>
</dbReference>
<feature type="transmembrane region" description="Helical" evidence="11">
    <location>
        <begin position="21"/>
        <end position="40"/>
    </location>
</feature>
<dbReference type="PANTHER" id="PTHR13202">
    <property type="entry name" value="MICROSOMAL SIGNAL PEPTIDASE 12 KDA SUBUNIT"/>
    <property type="match status" value="1"/>
</dbReference>
<evidence type="ECO:0000256" key="4">
    <source>
        <dbReference type="ARBA" id="ARBA00022692"/>
    </source>
</evidence>
<evidence type="ECO:0000256" key="7">
    <source>
        <dbReference type="ARBA" id="ARBA00023136"/>
    </source>
</evidence>
<evidence type="ECO:0000256" key="6">
    <source>
        <dbReference type="ARBA" id="ARBA00022989"/>
    </source>
</evidence>
<evidence type="ECO:0000256" key="10">
    <source>
        <dbReference type="SAM" id="MobiDB-lite"/>
    </source>
</evidence>
<evidence type="ECO:0000256" key="9">
    <source>
        <dbReference type="ARBA" id="ARBA00045204"/>
    </source>
</evidence>
<sequence>MDTVMGFSVHMDFEGQKLAERLFQIIVVAFGVVGWLYGYYIQDFSMTVLTLGAGFLLACLVTLPPWPIYRRYPLKWAPSQDTSSTPSTSSQENTSSKKKKK</sequence>
<accession>A0A0N7ZDM4</accession>
<dbReference type="AlphaFoldDB" id="A0A0N7ZDM4"/>
<feature type="region of interest" description="Disordered" evidence="10">
    <location>
        <begin position="77"/>
        <end position="101"/>
    </location>
</feature>
<comment type="subcellular location">
    <subcellularLocation>
        <location evidence="1">Endoplasmic reticulum membrane</location>
        <topology evidence="1">Multi-pass membrane protein</topology>
    </subcellularLocation>
</comment>
<keyword evidence="4 11" id="KW-0812">Transmembrane</keyword>
<dbReference type="PANTHER" id="PTHR13202:SF0">
    <property type="entry name" value="SIGNAL PEPTIDASE COMPLEX SUBUNIT 1"/>
    <property type="match status" value="1"/>
</dbReference>
<comment type="function">
    <text evidence="9">Component of the signal peptidase complex (SPC) which catalyzes the cleavage of N-terminal signal sequences from nascent proteins as they are translocated into the lumen of the endoplasmic reticulum. Dispensable for SPC enzymatic activity.</text>
</comment>